<dbReference type="AlphaFoldDB" id="A0A652YUK3"/>
<name>A0A652YUK3_NOCGL</name>
<dbReference type="Pfam" id="PF06259">
    <property type="entry name" value="Abhydrolase_8"/>
    <property type="match status" value="1"/>
</dbReference>
<sequence length="473" mass="51174">MDLTDIDVWDVEPLEQLAGGLEGVLVAHRVRDMRRRLDLLRREAASDELQIREDGSVSAVAPIAEGHPLHVHAELLSAAARELIGEALLVSADLHHALSVRSQVGTDLRDKAFRVNEEWRGFSPARRREIVQRAPDLIANLDGIPTGVRSPVNLRRVQAERARLQDDSVRISQELHREYFGGRLSNTGAGLWYAQRKLEDLNALDELLHEQPDRKLVLMDMRSGERGFAAIAIGDPDTADHIAVTVPGLNTNVKDSLRGMVGEATRLRDEAQRQLHSAGRDESVATIAWIGYDAPQVIGPGKFDLGRASFDVSRSAKAGIAADALGSFFHGLRAGAAKLDVHITALGHSYGSLATSLALQRGASASVDDVVFYGSPGVRAKVEADLGIADRHVYVMKAEGDSIAGFGRFGGDPTRTEFQRLSTAEGITPDGVKHERAFGHAEYARTGDNGELRMTGYNLAVVVAGLPELAVLA</sequence>
<comment type="caution">
    <text evidence="2">The sequence shown here is derived from an EMBL/GenBank/DDBJ whole genome shotgun (WGS) entry which is preliminary data.</text>
</comment>
<evidence type="ECO:0000259" key="1">
    <source>
        <dbReference type="Pfam" id="PF06259"/>
    </source>
</evidence>
<proteinExistence type="predicted"/>
<gene>
    <name evidence="2" type="ORF">FNL38_102941</name>
</gene>
<feature type="domain" description="DUF1023" evidence="1">
    <location>
        <begin position="226"/>
        <end position="405"/>
    </location>
</feature>
<reference evidence="2" key="1">
    <citation type="submission" date="2019-07" db="EMBL/GenBank/DDBJ databases">
        <title>Genomic Encyclopedia of Type Strains, Phase IV (KMG-IV): sequencing the most valuable type-strain genomes for metagenomic binning, comparative biology and taxonomic classification.</title>
        <authorList>
            <person name="Goeker M."/>
        </authorList>
    </citation>
    <scope>NUCLEOTIDE SEQUENCE</scope>
    <source>
        <strain evidence="2">DSM 44596</strain>
    </source>
</reference>
<accession>A0A652YUK3</accession>
<dbReference type="InterPro" id="IPR010427">
    <property type="entry name" value="DUF1023"/>
</dbReference>
<dbReference type="GO" id="GO:0016787">
    <property type="term" value="F:hydrolase activity"/>
    <property type="evidence" value="ECO:0007669"/>
    <property type="project" value="UniProtKB-KW"/>
</dbReference>
<dbReference type="EMBL" id="VNIQ01000002">
    <property type="protein sequence ID" value="TYQ06797.1"/>
    <property type="molecule type" value="Genomic_DNA"/>
</dbReference>
<evidence type="ECO:0000313" key="2">
    <source>
        <dbReference type="EMBL" id="TYQ06797.1"/>
    </source>
</evidence>
<dbReference type="InterPro" id="IPR029058">
    <property type="entry name" value="AB_hydrolase_fold"/>
</dbReference>
<dbReference type="SUPFAM" id="SSF53474">
    <property type="entry name" value="alpha/beta-Hydrolases"/>
    <property type="match status" value="1"/>
</dbReference>
<protein>
    <submittedName>
        <fullName evidence="2">Alpha/beta hydrolase family protein</fullName>
    </submittedName>
</protein>
<organism evidence="2">
    <name type="scientific">Nocardia globerula</name>
    <dbReference type="NCBI Taxonomy" id="1818"/>
    <lineage>
        <taxon>Bacteria</taxon>
        <taxon>Bacillati</taxon>
        <taxon>Actinomycetota</taxon>
        <taxon>Actinomycetes</taxon>
        <taxon>Mycobacteriales</taxon>
        <taxon>Nocardiaceae</taxon>
        <taxon>Nocardia</taxon>
    </lineage>
</organism>
<keyword evidence="2" id="KW-0378">Hydrolase</keyword>